<evidence type="ECO:0000313" key="8">
    <source>
        <dbReference type="Proteomes" id="UP000256601"/>
    </source>
</evidence>
<protein>
    <submittedName>
        <fullName evidence="7">Uncharacterized protein</fullName>
    </submittedName>
</protein>
<accession>A0A371C8M3</accession>
<dbReference type="Pfam" id="PF05839">
    <property type="entry name" value="Apc13p"/>
    <property type="match status" value="1"/>
</dbReference>
<keyword evidence="4" id="KW-0833">Ubl conjugation pathway</keyword>
<dbReference type="PANTHER" id="PTHR28526">
    <property type="entry name" value="ANAPHASE-PROMOTING COMPLEX SUBUNIT 13"/>
    <property type="match status" value="1"/>
</dbReference>
<keyword evidence="3" id="KW-0498">Mitosis</keyword>
<comment type="similarity">
    <text evidence="1">Belongs to the APC13 family.</text>
</comment>
<dbReference type="EMBL" id="KZ858975">
    <property type="protein sequence ID" value="RDW26661.1"/>
    <property type="molecule type" value="Genomic_DNA"/>
</dbReference>
<feature type="region of interest" description="Disordered" evidence="6">
    <location>
        <begin position="111"/>
        <end position="138"/>
    </location>
</feature>
<evidence type="ECO:0000256" key="4">
    <source>
        <dbReference type="ARBA" id="ARBA00022786"/>
    </source>
</evidence>
<evidence type="ECO:0000256" key="2">
    <source>
        <dbReference type="ARBA" id="ARBA00022618"/>
    </source>
</evidence>
<evidence type="ECO:0000256" key="6">
    <source>
        <dbReference type="SAM" id="MobiDB-lite"/>
    </source>
</evidence>
<keyword evidence="2" id="KW-0132">Cell division</keyword>
<name>A0A371C8M3_YARLL</name>
<evidence type="ECO:0000313" key="7">
    <source>
        <dbReference type="EMBL" id="RDW26661.1"/>
    </source>
</evidence>
<dbReference type="AlphaFoldDB" id="A0A371C8M3"/>
<sequence>MQRDSVRSHIHLTAPKTCTVFDEWMQDKLEFDHIDVAPEHDTQLSDDDDGLVTDGASLFGTRNQHHRATKKTPAWKDLGVHELFANGPQTPDRTIIAPPFLSEKEVREGLKLSRLEGAGKSRKDERTERPERMTARAR</sequence>
<evidence type="ECO:0000256" key="3">
    <source>
        <dbReference type="ARBA" id="ARBA00022776"/>
    </source>
</evidence>
<dbReference type="GO" id="GO:0051301">
    <property type="term" value="P:cell division"/>
    <property type="evidence" value="ECO:0007669"/>
    <property type="project" value="UniProtKB-KW"/>
</dbReference>
<evidence type="ECO:0000256" key="5">
    <source>
        <dbReference type="ARBA" id="ARBA00023306"/>
    </source>
</evidence>
<evidence type="ECO:0000256" key="1">
    <source>
        <dbReference type="ARBA" id="ARBA00006940"/>
    </source>
</evidence>
<proteinExistence type="inferred from homology"/>
<dbReference type="Proteomes" id="UP000256601">
    <property type="component" value="Unassembled WGS sequence"/>
</dbReference>
<organism evidence="7 8">
    <name type="scientific">Yarrowia lipolytica</name>
    <name type="common">Candida lipolytica</name>
    <dbReference type="NCBI Taxonomy" id="4952"/>
    <lineage>
        <taxon>Eukaryota</taxon>
        <taxon>Fungi</taxon>
        <taxon>Dikarya</taxon>
        <taxon>Ascomycota</taxon>
        <taxon>Saccharomycotina</taxon>
        <taxon>Dipodascomycetes</taxon>
        <taxon>Dipodascales</taxon>
        <taxon>Dipodascales incertae sedis</taxon>
        <taxon>Yarrowia</taxon>
    </lineage>
</organism>
<dbReference type="GO" id="GO:0005680">
    <property type="term" value="C:anaphase-promoting complex"/>
    <property type="evidence" value="ECO:0007669"/>
    <property type="project" value="InterPro"/>
</dbReference>
<dbReference type="InterPro" id="IPR008401">
    <property type="entry name" value="Apc13"/>
</dbReference>
<reference evidence="7 8" key="1">
    <citation type="submission" date="2018-07" db="EMBL/GenBank/DDBJ databases">
        <title>Draft Genome Assemblies for Five Robust Yarrowia lipolytica Strains Exhibiting High Lipid Production and Pentose Sugar Utilization and Sugar Alcohol Secretion from Undetoxified Lignocellulosic Biomass Hydrolysates.</title>
        <authorList>
            <consortium name="DOE Joint Genome Institute"/>
            <person name="Walker C."/>
            <person name="Ryu S."/>
            <person name="Na H."/>
            <person name="Zane M."/>
            <person name="LaButti K."/>
            <person name="Lipzen A."/>
            <person name="Haridas S."/>
            <person name="Barry K."/>
            <person name="Grigoriev I.V."/>
            <person name="Quarterman J."/>
            <person name="Slininger P."/>
            <person name="Dien B."/>
            <person name="Trinh C.T."/>
        </authorList>
    </citation>
    <scope>NUCLEOTIDE SEQUENCE [LARGE SCALE GENOMIC DNA]</scope>
    <source>
        <strain evidence="7 8">YB392</strain>
    </source>
</reference>
<gene>
    <name evidence="7" type="ORF">B0I71DRAFT_130441</name>
</gene>
<keyword evidence="5" id="KW-0131">Cell cycle</keyword>
<dbReference type="PANTHER" id="PTHR28526:SF1">
    <property type="entry name" value="ANAPHASE-PROMOTING COMPLEX SUBUNIT 13"/>
    <property type="match status" value="1"/>
</dbReference>